<dbReference type="RefSeq" id="WP_253077499.1">
    <property type="nucleotide sequence ID" value="NZ_JAMXWN010000031.1"/>
</dbReference>
<dbReference type="Proteomes" id="UP001596267">
    <property type="component" value="Unassembled WGS sequence"/>
</dbReference>
<keyword evidence="2" id="KW-1185">Reference proteome</keyword>
<organism evidence="1 2">
    <name type="scientific">Sporolactobacillus kofuensis</name>
    <dbReference type="NCBI Taxonomy" id="269672"/>
    <lineage>
        <taxon>Bacteria</taxon>
        <taxon>Bacillati</taxon>
        <taxon>Bacillota</taxon>
        <taxon>Bacilli</taxon>
        <taxon>Bacillales</taxon>
        <taxon>Sporolactobacillaceae</taxon>
        <taxon>Sporolactobacillus</taxon>
    </lineage>
</organism>
<protein>
    <submittedName>
        <fullName evidence="1">Uncharacterized protein</fullName>
    </submittedName>
</protein>
<sequence length="72" mass="8089">MKQQMNIRLDAVTQALLDALVEKQKADGVRQANKTKVIEKAVFAFAWDVLGKEKTGELIDKNYVDELGIRGK</sequence>
<accession>A0ABW1WHP4</accession>
<evidence type="ECO:0000313" key="1">
    <source>
        <dbReference type="EMBL" id="MFC6387729.1"/>
    </source>
</evidence>
<reference evidence="2" key="1">
    <citation type="journal article" date="2019" name="Int. J. Syst. Evol. Microbiol.">
        <title>The Global Catalogue of Microorganisms (GCM) 10K type strain sequencing project: providing services to taxonomists for standard genome sequencing and annotation.</title>
        <authorList>
            <consortium name="The Broad Institute Genomics Platform"/>
            <consortium name="The Broad Institute Genome Sequencing Center for Infectious Disease"/>
            <person name="Wu L."/>
            <person name="Ma J."/>
        </authorList>
    </citation>
    <scope>NUCLEOTIDE SEQUENCE [LARGE SCALE GENOMIC DNA]</scope>
    <source>
        <strain evidence="2">CCUG 42001</strain>
    </source>
</reference>
<name>A0ABW1WHP4_9BACL</name>
<comment type="caution">
    <text evidence="1">The sequence shown here is derived from an EMBL/GenBank/DDBJ whole genome shotgun (WGS) entry which is preliminary data.</text>
</comment>
<gene>
    <name evidence="1" type="ORF">ACFP7A_14310</name>
</gene>
<dbReference type="EMBL" id="JBHSTQ010000031">
    <property type="protein sequence ID" value="MFC6387729.1"/>
    <property type="molecule type" value="Genomic_DNA"/>
</dbReference>
<proteinExistence type="predicted"/>
<evidence type="ECO:0000313" key="2">
    <source>
        <dbReference type="Proteomes" id="UP001596267"/>
    </source>
</evidence>